<organism evidence="2 3">
    <name type="scientific">Paenibacillus paeoniae</name>
    <dbReference type="NCBI Taxonomy" id="2292705"/>
    <lineage>
        <taxon>Bacteria</taxon>
        <taxon>Bacillati</taxon>
        <taxon>Bacillota</taxon>
        <taxon>Bacilli</taxon>
        <taxon>Bacillales</taxon>
        <taxon>Paenibacillaceae</taxon>
        <taxon>Paenibacillus</taxon>
    </lineage>
</organism>
<feature type="transmembrane region" description="Helical" evidence="1">
    <location>
        <begin position="29"/>
        <end position="46"/>
    </location>
</feature>
<evidence type="ECO:0000256" key="1">
    <source>
        <dbReference type="SAM" id="Phobius"/>
    </source>
</evidence>
<dbReference type="InterPro" id="IPR008875">
    <property type="entry name" value="TraX"/>
</dbReference>
<feature type="transmembrane region" description="Helical" evidence="1">
    <location>
        <begin position="7"/>
        <end position="23"/>
    </location>
</feature>
<keyword evidence="1" id="KW-0812">Transmembrane</keyword>
<dbReference type="Pfam" id="PF05857">
    <property type="entry name" value="TraX"/>
    <property type="match status" value="1"/>
</dbReference>
<feature type="transmembrane region" description="Helical" evidence="1">
    <location>
        <begin position="144"/>
        <end position="177"/>
    </location>
</feature>
<comment type="caution">
    <text evidence="2">The sequence shown here is derived from an EMBL/GenBank/DDBJ whole genome shotgun (WGS) entry which is preliminary data.</text>
</comment>
<dbReference type="OrthoDB" id="9781069at2"/>
<protein>
    <submittedName>
        <fullName evidence="2">Conjugal transfer protein TraX</fullName>
    </submittedName>
</protein>
<feature type="transmembrane region" description="Helical" evidence="1">
    <location>
        <begin position="105"/>
        <end position="124"/>
    </location>
</feature>
<keyword evidence="1" id="KW-0472">Membrane</keyword>
<dbReference type="AlphaFoldDB" id="A0A371PEM6"/>
<evidence type="ECO:0000313" key="2">
    <source>
        <dbReference type="EMBL" id="REK74372.1"/>
    </source>
</evidence>
<keyword evidence="3" id="KW-1185">Reference proteome</keyword>
<evidence type="ECO:0000313" key="3">
    <source>
        <dbReference type="Proteomes" id="UP000261905"/>
    </source>
</evidence>
<dbReference type="Proteomes" id="UP000261905">
    <property type="component" value="Unassembled WGS sequence"/>
</dbReference>
<feature type="transmembrane region" description="Helical" evidence="1">
    <location>
        <begin position="82"/>
        <end position="98"/>
    </location>
</feature>
<accession>A0A371PEM6</accession>
<name>A0A371PEM6_9BACL</name>
<dbReference type="EMBL" id="QUBQ01000003">
    <property type="protein sequence ID" value="REK74372.1"/>
    <property type="molecule type" value="Genomic_DNA"/>
</dbReference>
<feature type="transmembrane region" description="Helical" evidence="1">
    <location>
        <begin position="197"/>
        <end position="213"/>
    </location>
</feature>
<sequence>MKVISIQFLAMLTMLIDHIGVVWHPDETAWRVIGRLAMPFYIYAMVIGYSRTRDVTRYLTRVGILAVISQIPYQLAFQVLEINVIATLFFCLLTLLMLDSLKGKLLAAASVVAAALILLEALPFDYGGYALLLMLTYRYATPHMMVLLHLALNVFSIFYKGWTLQLFSLLSTLWIVYMPDLMRSMDNIRIPRILWRGFYPVHLLIIAVVYYAMNT</sequence>
<keyword evidence="1" id="KW-1133">Transmembrane helix</keyword>
<proteinExistence type="predicted"/>
<reference evidence="2 3" key="1">
    <citation type="submission" date="2018-08" db="EMBL/GenBank/DDBJ databases">
        <title>Paenibacillus sp. M4BSY-1, whole genome shotgun sequence.</title>
        <authorList>
            <person name="Tuo L."/>
        </authorList>
    </citation>
    <scope>NUCLEOTIDE SEQUENCE [LARGE SCALE GENOMIC DNA]</scope>
    <source>
        <strain evidence="2 3">M4BSY-1</strain>
    </source>
</reference>
<gene>
    <name evidence="2" type="ORF">DX130_17775</name>
</gene>